<dbReference type="STRING" id="51670.SAMN04488557_3487"/>
<gene>
    <name evidence="3" type="ORF">SAMN04488557_3487</name>
</gene>
<evidence type="ECO:0000313" key="4">
    <source>
        <dbReference type="Proteomes" id="UP000199423"/>
    </source>
</evidence>
<accession>A0A1I7NTV8</accession>
<organism evidence="3 4">
    <name type="scientific">Hyphomicrobium facile</name>
    <dbReference type="NCBI Taxonomy" id="51670"/>
    <lineage>
        <taxon>Bacteria</taxon>
        <taxon>Pseudomonadati</taxon>
        <taxon>Pseudomonadota</taxon>
        <taxon>Alphaproteobacteria</taxon>
        <taxon>Hyphomicrobiales</taxon>
        <taxon>Hyphomicrobiaceae</taxon>
        <taxon>Hyphomicrobium</taxon>
    </lineage>
</organism>
<dbReference type="GO" id="GO:0016829">
    <property type="term" value="F:lyase activity"/>
    <property type="evidence" value="ECO:0007669"/>
    <property type="project" value="InterPro"/>
</dbReference>
<dbReference type="AlphaFoldDB" id="A0A1I7NTV8"/>
<name>A0A1I7NTV8_9HYPH</name>
<dbReference type="EMBL" id="FPCH01000003">
    <property type="protein sequence ID" value="SFV38075.1"/>
    <property type="molecule type" value="Genomic_DNA"/>
</dbReference>
<dbReference type="GO" id="GO:0030313">
    <property type="term" value="C:cell envelope"/>
    <property type="evidence" value="ECO:0007669"/>
    <property type="project" value="UniProtKB-SubCell"/>
</dbReference>
<reference evidence="4" key="1">
    <citation type="submission" date="2016-10" db="EMBL/GenBank/DDBJ databases">
        <authorList>
            <person name="Varghese N."/>
            <person name="Submissions S."/>
        </authorList>
    </citation>
    <scope>NUCLEOTIDE SEQUENCE [LARGE SCALE GENOMIC DNA]</scope>
    <source>
        <strain evidence="4">DSM 1565</strain>
    </source>
</reference>
<dbReference type="OrthoDB" id="9787373at2"/>
<evidence type="ECO:0000256" key="1">
    <source>
        <dbReference type="ARBA" id="ARBA00004196"/>
    </source>
</evidence>
<evidence type="ECO:0000313" key="3">
    <source>
        <dbReference type="EMBL" id="SFV38075.1"/>
    </source>
</evidence>
<evidence type="ECO:0000259" key="2">
    <source>
        <dbReference type="Pfam" id="PF07940"/>
    </source>
</evidence>
<dbReference type="Gene3D" id="2.70.98.70">
    <property type="match status" value="1"/>
</dbReference>
<dbReference type="Proteomes" id="UP000199423">
    <property type="component" value="Unassembled WGS sequence"/>
</dbReference>
<protein>
    <submittedName>
        <fullName evidence="3">Uncharacterized conserved protein, heparinase superfamily</fullName>
    </submittedName>
</protein>
<comment type="subcellular location">
    <subcellularLocation>
        <location evidence="1">Cell envelope</location>
    </subcellularLocation>
</comment>
<sequence>MGLNVTERLKIRSLSVERLRRRAVTFTLSSPLMRWRYAGNGADQILIVPQELRAADPSFWTEIAHGHFGLASEIADLKGASAFRVTPPSIAWERELHGFGWLRHLAATEEEEAAAAARELVLEWIALKRISHGIAYEPEVIARRLISWISQANMLLENLDARSYTQIMSSVGQQIVALRTTWRNAPDGVPRMVCLIALVLTGLAVSGHDRQLKEAEAALIIELKRQILDDGGHVSRSASVLSDLVLDLLPLGQCFSSRALVSPDEINTAVKKSLRFLRFMRLGDGMLARFNGVSTGSPAALATALGYSSGELDFMPVAHSSGYARLERGRTIVFADVGSPPPLELSTQAQAGALSFEMTSRQHLIFANGGFPGPADRDWDSVARATASHNTLCLGETSSSRLIRHEQLESMVDGLPIREPDSVAFEFTDGAEQALLNASHDGYLKRFGLIHVRRLALSAAGDKLEGIDSLEPPKGTLRLKQDLPYAIHFHLHPDCVCLSAGHGVCRITLRDGESWLFSAADDTAQMSIEESLFFVDSAGPRPSLQIVLRGTTYGETHVRWSVRMERPNDRQI</sequence>
<proteinExistence type="predicted"/>
<dbReference type="Gene3D" id="1.50.10.100">
    <property type="entry name" value="Chondroitin AC/alginate lyase"/>
    <property type="match status" value="1"/>
</dbReference>
<keyword evidence="4" id="KW-1185">Reference proteome</keyword>
<dbReference type="RefSeq" id="WP_092868943.1">
    <property type="nucleotide sequence ID" value="NZ_FPCH01000003.1"/>
</dbReference>
<dbReference type="InterPro" id="IPR012480">
    <property type="entry name" value="Hepar_II_III_C"/>
</dbReference>
<dbReference type="Pfam" id="PF07940">
    <property type="entry name" value="Hepar_II_III_C"/>
    <property type="match status" value="1"/>
</dbReference>
<feature type="domain" description="Heparinase II/III-like C-terminal" evidence="2">
    <location>
        <begin position="317"/>
        <end position="561"/>
    </location>
</feature>
<dbReference type="InterPro" id="IPR008929">
    <property type="entry name" value="Chondroitin_lyas"/>
</dbReference>